<keyword evidence="3" id="KW-1185">Reference proteome</keyword>
<dbReference type="Proteomes" id="UP001500889">
    <property type="component" value="Chromosome A"/>
</dbReference>
<accession>A0AAU9G2T6</accession>
<name>A0AAU9G2T6_DROMD</name>
<dbReference type="AlphaFoldDB" id="A0AAU9G2T6"/>
<organism evidence="2 3">
    <name type="scientific">Drosophila madeirensis</name>
    <name type="common">Fruit fly</name>
    <dbReference type="NCBI Taxonomy" id="30013"/>
    <lineage>
        <taxon>Eukaryota</taxon>
        <taxon>Metazoa</taxon>
        <taxon>Ecdysozoa</taxon>
        <taxon>Arthropoda</taxon>
        <taxon>Hexapoda</taxon>
        <taxon>Insecta</taxon>
        <taxon>Pterygota</taxon>
        <taxon>Neoptera</taxon>
        <taxon>Endopterygota</taxon>
        <taxon>Diptera</taxon>
        <taxon>Brachycera</taxon>
        <taxon>Muscomorpha</taxon>
        <taxon>Ephydroidea</taxon>
        <taxon>Drosophilidae</taxon>
        <taxon>Drosophila</taxon>
        <taxon>Sophophora</taxon>
    </lineage>
</organism>
<evidence type="ECO:0000313" key="2">
    <source>
        <dbReference type="EMBL" id="BFG02218.1"/>
    </source>
</evidence>
<proteinExistence type="predicted"/>
<gene>
    <name evidence="2" type="ORF">DMAD_01788</name>
</gene>
<sequence>MAARLNEVPVEKRGQVPPEADMSETEESVQNIPVSPEKISNGEGMEETDKATTAGVPGSNDPTNIE</sequence>
<feature type="region of interest" description="Disordered" evidence="1">
    <location>
        <begin position="1"/>
        <end position="66"/>
    </location>
</feature>
<reference evidence="2 3" key="1">
    <citation type="submission" date="2024-02" db="EMBL/GenBank/DDBJ databases">
        <title>A chromosome-level genome assembly of Drosophila madeirensis, a fruit fly species endemic to Madeira island.</title>
        <authorList>
            <person name="Tomihara K."/>
            <person name="Llopart A."/>
            <person name="Yamamoto D."/>
        </authorList>
    </citation>
    <scope>NUCLEOTIDE SEQUENCE [LARGE SCALE GENOMIC DNA]</scope>
    <source>
        <strain evidence="2 3">RF1</strain>
    </source>
</reference>
<evidence type="ECO:0000256" key="1">
    <source>
        <dbReference type="SAM" id="MobiDB-lite"/>
    </source>
</evidence>
<dbReference type="EMBL" id="AP029266">
    <property type="protein sequence ID" value="BFG02218.1"/>
    <property type="molecule type" value="Genomic_DNA"/>
</dbReference>
<protein>
    <submittedName>
        <fullName evidence="2">Uncharacterized protein</fullName>
    </submittedName>
</protein>
<evidence type="ECO:0000313" key="3">
    <source>
        <dbReference type="Proteomes" id="UP001500889"/>
    </source>
</evidence>